<accession>A0A5E4NCE0</accession>
<feature type="region of interest" description="Disordered" evidence="1">
    <location>
        <begin position="167"/>
        <end position="196"/>
    </location>
</feature>
<proteinExistence type="predicted"/>
<dbReference type="EMBL" id="CABPRJ010001918">
    <property type="protein sequence ID" value="VVC41357.1"/>
    <property type="molecule type" value="Genomic_DNA"/>
</dbReference>
<dbReference type="AlphaFoldDB" id="A0A5E4NCE0"/>
<keyword evidence="3" id="KW-1185">Reference proteome</keyword>
<evidence type="ECO:0000313" key="2">
    <source>
        <dbReference type="EMBL" id="VVC41357.1"/>
    </source>
</evidence>
<organism evidence="2 3">
    <name type="scientific">Cinara cedri</name>
    <dbReference type="NCBI Taxonomy" id="506608"/>
    <lineage>
        <taxon>Eukaryota</taxon>
        <taxon>Metazoa</taxon>
        <taxon>Ecdysozoa</taxon>
        <taxon>Arthropoda</taxon>
        <taxon>Hexapoda</taxon>
        <taxon>Insecta</taxon>
        <taxon>Pterygota</taxon>
        <taxon>Neoptera</taxon>
        <taxon>Paraneoptera</taxon>
        <taxon>Hemiptera</taxon>
        <taxon>Sternorrhyncha</taxon>
        <taxon>Aphidomorpha</taxon>
        <taxon>Aphidoidea</taxon>
        <taxon>Aphididae</taxon>
        <taxon>Lachninae</taxon>
        <taxon>Cinara</taxon>
    </lineage>
</organism>
<dbReference type="Proteomes" id="UP000325440">
    <property type="component" value="Unassembled WGS sequence"/>
</dbReference>
<protein>
    <submittedName>
        <fullName evidence="2">Uncharacterized protein</fullName>
    </submittedName>
</protein>
<reference evidence="2 3" key="1">
    <citation type="submission" date="2019-08" db="EMBL/GenBank/DDBJ databases">
        <authorList>
            <person name="Alioto T."/>
            <person name="Alioto T."/>
            <person name="Gomez Garrido J."/>
        </authorList>
    </citation>
    <scope>NUCLEOTIDE SEQUENCE [LARGE SCALE GENOMIC DNA]</scope>
</reference>
<evidence type="ECO:0000313" key="3">
    <source>
        <dbReference type="Proteomes" id="UP000325440"/>
    </source>
</evidence>
<gene>
    <name evidence="2" type="ORF">CINCED_3A021914</name>
</gene>
<sequence length="231" mass="27036">MSIEHTEIKNIWLEVEGYGFRRVQQFKHLGALLTQQNKIHSEVKARIQSGNKSYFGLAKLLRFRTLSTNLKIQVYWTLIKPTGSETWAFQKTEVNSLDIFERKVLEEIHDPCRDVNNGERTIRKNSKLRELYQSSSIVDDITMGRLVWAGHAWRKEGSQLRMILENAPRGKRPLGRPRLGKRSKKGRRKNKTKRGLEAISIRKRKLEVILLNGKVLKAEYLHTKRRPLLKK</sequence>
<evidence type="ECO:0000256" key="1">
    <source>
        <dbReference type="SAM" id="MobiDB-lite"/>
    </source>
</evidence>
<name>A0A5E4NCE0_9HEMI</name>
<feature type="compositionally biased region" description="Basic residues" evidence="1">
    <location>
        <begin position="169"/>
        <end position="193"/>
    </location>
</feature>